<reference evidence="1 2" key="1">
    <citation type="submission" date="2019-09" db="EMBL/GenBank/DDBJ databases">
        <title>Taxonomy of Antarctic Massilia spp.: description of Massilia rubra sp. nov., Massilia aquatica sp. nov., Massilia mucilaginosa sp. nov., Massilia frigida sp. nov. isolated from streams, lakes and regoliths.</title>
        <authorList>
            <person name="Holochova P."/>
            <person name="Sedlacek I."/>
            <person name="Kralova S."/>
            <person name="Maslanova I."/>
            <person name="Busse H.-J."/>
            <person name="Stankova E."/>
            <person name="Vrbovska V."/>
            <person name="Kovarovic V."/>
            <person name="Bartak M."/>
            <person name="Svec P."/>
            <person name="Pantucek R."/>
        </authorList>
    </citation>
    <scope>NUCLEOTIDE SEQUENCE [LARGE SCALE GENOMIC DNA]</scope>
    <source>
        <strain evidence="1 2">CCM 8692</strain>
    </source>
</reference>
<dbReference type="EMBL" id="VUYU01000007">
    <property type="protein sequence ID" value="NHZ34520.1"/>
    <property type="molecule type" value="Genomic_DNA"/>
</dbReference>
<dbReference type="Proteomes" id="UP000785613">
    <property type="component" value="Unassembled WGS sequence"/>
</dbReference>
<protein>
    <recommendedName>
        <fullName evidence="3">SGNH/GDSL hydrolase family protein</fullName>
    </recommendedName>
</protein>
<proteinExistence type="predicted"/>
<evidence type="ECO:0000313" key="2">
    <source>
        <dbReference type="Proteomes" id="UP000785613"/>
    </source>
</evidence>
<evidence type="ECO:0000313" key="1">
    <source>
        <dbReference type="EMBL" id="NHZ34520.1"/>
    </source>
</evidence>
<gene>
    <name evidence="1" type="ORF">F0185_13100</name>
</gene>
<sequence>MLTGALARKARTDAHERRIEPIIFRRANKMRAQIIGLSHTNALRGALKNTRRAFQAEFDIIHMLKAVPDKQFLHTDGAATYINPTLRERLAKADGGNTAIFSMVGGNAHNFMGLFQHRVPYDIVLPEQTDLPFDPGAELVPYDYVAKVLLGLVVRDLEFLNALRRAMPVPIYHLESPPPVFDNDFCKQNLPPVFLTKQYATMNIAAPFFRYKLWRLHSRIVRQECERIGIGFIPCPGDSIDDSGFLRRAYYIDPLHGNDGYGALILDQITALVQNN</sequence>
<organism evidence="1 2">
    <name type="scientific">Massilia rubra</name>
    <dbReference type="NCBI Taxonomy" id="2607910"/>
    <lineage>
        <taxon>Bacteria</taxon>
        <taxon>Pseudomonadati</taxon>
        <taxon>Pseudomonadota</taxon>
        <taxon>Betaproteobacteria</taxon>
        <taxon>Burkholderiales</taxon>
        <taxon>Oxalobacteraceae</taxon>
        <taxon>Telluria group</taxon>
        <taxon>Massilia</taxon>
    </lineage>
</organism>
<comment type="caution">
    <text evidence="1">The sequence shown here is derived from an EMBL/GenBank/DDBJ whole genome shotgun (WGS) entry which is preliminary data.</text>
</comment>
<evidence type="ECO:0008006" key="3">
    <source>
        <dbReference type="Google" id="ProtNLM"/>
    </source>
</evidence>
<dbReference type="RefSeq" id="WP_167225067.1">
    <property type="nucleotide sequence ID" value="NZ_VUYU01000007.1"/>
</dbReference>
<name>A0ABX0LK09_9BURK</name>
<keyword evidence="2" id="KW-1185">Reference proteome</keyword>
<accession>A0ABX0LK09</accession>